<evidence type="ECO:0000256" key="2">
    <source>
        <dbReference type="ARBA" id="ARBA00022741"/>
    </source>
</evidence>
<evidence type="ECO:0000256" key="3">
    <source>
        <dbReference type="ARBA" id="ARBA00022840"/>
    </source>
</evidence>
<organism evidence="5 6">
    <name type="scientific">Plebeiibacterium marinum</name>
    <dbReference type="NCBI Taxonomy" id="2992111"/>
    <lineage>
        <taxon>Bacteria</taxon>
        <taxon>Pseudomonadati</taxon>
        <taxon>Bacteroidota</taxon>
        <taxon>Bacteroidia</taxon>
        <taxon>Marinilabiliales</taxon>
        <taxon>Marinilabiliaceae</taxon>
        <taxon>Plebeiibacterium</taxon>
    </lineage>
</organism>
<dbReference type="Pfam" id="PF00005">
    <property type="entry name" value="ABC_tran"/>
    <property type="match status" value="1"/>
</dbReference>
<keyword evidence="6" id="KW-1185">Reference proteome</keyword>
<evidence type="ECO:0000313" key="6">
    <source>
        <dbReference type="Proteomes" id="UP001207408"/>
    </source>
</evidence>
<dbReference type="InterPro" id="IPR003439">
    <property type="entry name" value="ABC_transporter-like_ATP-bd"/>
</dbReference>
<dbReference type="AlphaFoldDB" id="A0AAE3SM15"/>
<dbReference type="InterPro" id="IPR050153">
    <property type="entry name" value="Metal_Ion_Import_ABC"/>
</dbReference>
<accession>A0AAE3SM15</accession>
<dbReference type="RefSeq" id="WP_301201141.1">
    <property type="nucleotide sequence ID" value="NZ_JAPDPI010000037.1"/>
</dbReference>
<sequence>MNKKMGVSDKGMMQVKGLAVGYGNGSVPLHSNIDIEVNEGEFICLLGPNGAGKSTLIKTLAGFLKPIQGDVFFNGCSLKQLSESDRSKLVSVVLTDRLQVPNLTVFELVALGRTPYTGFFGKLTPEDVELVNNAISRVGLANYRHKPIDKMSDGERQKAMIAKALVQETPFIILDEPTAFLDLPAKLEIMQLLKRLSCEHGRGILLSTHDLEMALQIADKIWLLAQGRKLQVGIPEDLVLSNDFKSFFEREGVVFDNHSGSFKYHKISHKPVCVKGTGVECQWIERALYRVGYKPVKTECDYSVAVDTDNAHSYSLFKKNTLLLSGNKIEDVLNRLALEYCQ</sequence>
<feature type="domain" description="ABC transporter" evidence="4">
    <location>
        <begin position="13"/>
        <end position="251"/>
    </location>
</feature>
<keyword evidence="3 5" id="KW-0067">ATP-binding</keyword>
<evidence type="ECO:0000256" key="1">
    <source>
        <dbReference type="ARBA" id="ARBA00022448"/>
    </source>
</evidence>
<dbReference type="InterPro" id="IPR003593">
    <property type="entry name" value="AAA+_ATPase"/>
</dbReference>
<dbReference type="PANTHER" id="PTHR42734">
    <property type="entry name" value="METAL TRANSPORT SYSTEM ATP-BINDING PROTEIN TM_0124-RELATED"/>
    <property type="match status" value="1"/>
</dbReference>
<evidence type="ECO:0000259" key="4">
    <source>
        <dbReference type="PROSITE" id="PS50893"/>
    </source>
</evidence>
<dbReference type="SMART" id="SM00382">
    <property type="entry name" value="AAA"/>
    <property type="match status" value="1"/>
</dbReference>
<keyword evidence="1" id="KW-0813">Transport</keyword>
<dbReference type="GO" id="GO:0005524">
    <property type="term" value="F:ATP binding"/>
    <property type="evidence" value="ECO:0007669"/>
    <property type="project" value="UniProtKB-KW"/>
</dbReference>
<protein>
    <submittedName>
        <fullName evidence="5">ABC transporter ATP-binding protein</fullName>
    </submittedName>
</protein>
<dbReference type="PROSITE" id="PS50893">
    <property type="entry name" value="ABC_TRANSPORTER_2"/>
    <property type="match status" value="1"/>
</dbReference>
<dbReference type="PANTHER" id="PTHR42734:SF21">
    <property type="entry name" value="IRON ABC TRANSPORTER, ATP-BINDING PROTEIN"/>
    <property type="match status" value="1"/>
</dbReference>
<keyword evidence="2" id="KW-0547">Nucleotide-binding</keyword>
<dbReference type="FunFam" id="3.40.50.300:FF:000134">
    <property type="entry name" value="Iron-enterobactin ABC transporter ATP-binding protein"/>
    <property type="match status" value="1"/>
</dbReference>
<dbReference type="SUPFAM" id="SSF52540">
    <property type="entry name" value="P-loop containing nucleoside triphosphate hydrolases"/>
    <property type="match status" value="1"/>
</dbReference>
<dbReference type="Gene3D" id="3.40.50.300">
    <property type="entry name" value="P-loop containing nucleotide triphosphate hydrolases"/>
    <property type="match status" value="1"/>
</dbReference>
<proteinExistence type="predicted"/>
<dbReference type="Proteomes" id="UP001207408">
    <property type="component" value="Unassembled WGS sequence"/>
</dbReference>
<dbReference type="CDD" id="cd03214">
    <property type="entry name" value="ABC_Iron-Siderophores_B12_Hemin"/>
    <property type="match status" value="1"/>
</dbReference>
<dbReference type="InterPro" id="IPR027417">
    <property type="entry name" value="P-loop_NTPase"/>
</dbReference>
<evidence type="ECO:0000313" key="5">
    <source>
        <dbReference type="EMBL" id="MCW3807085.1"/>
    </source>
</evidence>
<gene>
    <name evidence="5" type="ORF">OM074_15715</name>
</gene>
<comment type="caution">
    <text evidence="5">The sequence shown here is derived from an EMBL/GenBank/DDBJ whole genome shotgun (WGS) entry which is preliminary data.</text>
</comment>
<reference evidence="5" key="1">
    <citation type="submission" date="2022-10" db="EMBL/GenBank/DDBJ databases">
        <authorList>
            <person name="Yu W.X."/>
        </authorList>
    </citation>
    <scope>NUCLEOTIDE SEQUENCE</scope>
    <source>
        <strain evidence="5">D04</strain>
    </source>
</reference>
<dbReference type="EMBL" id="JAPDPI010000037">
    <property type="protein sequence ID" value="MCW3807085.1"/>
    <property type="molecule type" value="Genomic_DNA"/>
</dbReference>
<name>A0AAE3SM15_9BACT</name>
<dbReference type="GO" id="GO:0016887">
    <property type="term" value="F:ATP hydrolysis activity"/>
    <property type="evidence" value="ECO:0007669"/>
    <property type="project" value="InterPro"/>
</dbReference>